<dbReference type="CDD" id="cd00531">
    <property type="entry name" value="NTF2_like"/>
    <property type="match status" value="1"/>
</dbReference>
<evidence type="ECO:0000313" key="2">
    <source>
        <dbReference type="EMBL" id="GAA1964223.1"/>
    </source>
</evidence>
<dbReference type="Proteomes" id="UP001499933">
    <property type="component" value="Unassembled WGS sequence"/>
</dbReference>
<dbReference type="RefSeq" id="WP_344095819.1">
    <property type="nucleotide sequence ID" value="NZ_BAAAOG010000006.1"/>
</dbReference>
<name>A0ABN2R6H9_9MICO</name>
<dbReference type="Gene3D" id="3.10.450.50">
    <property type="match status" value="1"/>
</dbReference>
<dbReference type="Pfam" id="PF13577">
    <property type="entry name" value="SnoaL_4"/>
    <property type="match status" value="1"/>
</dbReference>
<protein>
    <recommendedName>
        <fullName evidence="1">SnoaL-like domain-containing protein</fullName>
    </recommendedName>
</protein>
<dbReference type="InterPro" id="IPR037401">
    <property type="entry name" value="SnoaL-like"/>
</dbReference>
<reference evidence="2 3" key="1">
    <citation type="journal article" date="2019" name="Int. J. Syst. Evol. Microbiol.">
        <title>The Global Catalogue of Microorganisms (GCM) 10K type strain sequencing project: providing services to taxonomists for standard genome sequencing and annotation.</title>
        <authorList>
            <consortium name="The Broad Institute Genomics Platform"/>
            <consortium name="The Broad Institute Genome Sequencing Center for Infectious Disease"/>
            <person name="Wu L."/>
            <person name="Ma J."/>
        </authorList>
    </citation>
    <scope>NUCLEOTIDE SEQUENCE [LARGE SCALE GENOMIC DNA]</scope>
    <source>
        <strain evidence="2 3">JCM 14901</strain>
    </source>
</reference>
<evidence type="ECO:0000259" key="1">
    <source>
        <dbReference type="Pfam" id="PF13577"/>
    </source>
</evidence>
<dbReference type="InterPro" id="IPR032710">
    <property type="entry name" value="NTF2-like_dom_sf"/>
</dbReference>
<dbReference type="EMBL" id="BAAAOG010000006">
    <property type="protein sequence ID" value="GAA1964223.1"/>
    <property type="molecule type" value="Genomic_DNA"/>
</dbReference>
<accession>A0ABN2R6H9</accession>
<keyword evidence="3" id="KW-1185">Reference proteome</keyword>
<evidence type="ECO:0000313" key="3">
    <source>
        <dbReference type="Proteomes" id="UP001499933"/>
    </source>
</evidence>
<feature type="domain" description="SnoaL-like" evidence="1">
    <location>
        <begin position="5"/>
        <end position="126"/>
    </location>
</feature>
<dbReference type="SUPFAM" id="SSF54427">
    <property type="entry name" value="NTF2-like"/>
    <property type="match status" value="1"/>
</dbReference>
<sequence>MVENDKAAIVEILNLYAFALDARQWDLFERIFAKDVVAEFGPAGTAWTDLTEFKKGFEAFHATLDSHQHTMMGQLVHVDGDTAHAFSYGNWLLIREAAEGGPTWTGTGWYDDELARTPDGWRITHRVCKLQGWSGNPLVPEPNGSQNPDMNLNKLHVFAGDGRLGFLSAIN</sequence>
<organism evidence="2 3">
    <name type="scientific">Microbacterium deminutum</name>
    <dbReference type="NCBI Taxonomy" id="344164"/>
    <lineage>
        <taxon>Bacteria</taxon>
        <taxon>Bacillati</taxon>
        <taxon>Actinomycetota</taxon>
        <taxon>Actinomycetes</taxon>
        <taxon>Micrococcales</taxon>
        <taxon>Microbacteriaceae</taxon>
        <taxon>Microbacterium</taxon>
    </lineage>
</organism>
<proteinExistence type="predicted"/>
<gene>
    <name evidence="2" type="ORF">GCM10009776_28780</name>
</gene>
<comment type="caution">
    <text evidence="2">The sequence shown here is derived from an EMBL/GenBank/DDBJ whole genome shotgun (WGS) entry which is preliminary data.</text>
</comment>